<evidence type="ECO:0000313" key="2">
    <source>
        <dbReference type="Proteomes" id="UP000219356"/>
    </source>
</evidence>
<dbReference type="RefSeq" id="WP_097042553.1">
    <property type="nucleotide sequence ID" value="NZ_OBEK01000003.1"/>
</dbReference>
<sequence length="126" mass="14564">MLDKIYQAMMADAFIVTHAGSRIKYYEYPEAANMEESHIVIDPLDAPKPGDYGDNEILTDDFLYQVDVWSKDISIRDELAKRIRKVLKEIGLVQYGGGADEYDGDYGIYRDARRYRGKEYTTDFDT</sequence>
<accession>A0A285NYJ1</accession>
<keyword evidence="2" id="KW-1185">Reference proteome</keyword>
<name>A0A285NYJ1_9BACI</name>
<dbReference type="OrthoDB" id="2168818at2"/>
<gene>
    <name evidence="1" type="ORF">SAMN05421503_2477</name>
</gene>
<dbReference type="AlphaFoldDB" id="A0A285NYJ1"/>
<protein>
    <recommendedName>
        <fullName evidence="3">DUF3168 domain-containing protein</fullName>
    </recommendedName>
</protein>
<evidence type="ECO:0000313" key="1">
    <source>
        <dbReference type="EMBL" id="SNZ14555.1"/>
    </source>
</evidence>
<dbReference type="EMBL" id="OBEK01000003">
    <property type="protein sequence ID" value="SNZ14555.1"/>
    <property type="molecule type" value="Genomic_DNA"/>
</dbReference>
<dbReference type="Proteomes" id="UP000219356">
    <property type="component" value="Unassembled WGS sequence"/>
</dbReference>
<evidence type="ECO:0008006" key="3">
    <source>
        <dbReference type="Google" id="ProtNLM"/>
    </source>
</evidence>
<reference evidence="2" key="1">
    <citation type="submission" date="2017-09" db="EMBL/GenBank/DDBJ databases">
        <authorList>
            <person name="Varghese N."/>
            <person name="Submissions S."/>
        </authorList>
    </citation>
    <scope>NUCLEOTIDE SEQUENCE [LARGE SCALE GENOMIC DNA]</scope>
    <source>
        <strain evidence="2">CGMCC 1.8913</strain>
    </source>
</reference>
<organism evidence="1 2">
    <name type="scientific">Terribacillus aidingensis</name>
    <dbReference type="NCBI Taxonomy" id="586416"/>
    <lineage>
        <taxon>Bacteria</taxon>
        <taxon>Bacillati</taxon>
        <taxon>Bacillota</taxon>
        <taxon>Bacilli</taxon>
        <taxon>Bacillales</taxon>
        <taxon>Bacillaceae</taxon>
        <taxon>Terribacillus</taxon>
    </lineage>
</organism>
<proteinExistence type="predicted"/>